<dbReference type="InterPro" id="IPR032675">
    <property type="entry name" value="LRR_dom_sf"/>
</dbReference>
<accession>H0WHP8</accession>
<evidence type="ECO:0000313" key="5">
    <source>
        <dbReference type="Proteomes" id="UP000005225"/>
    </source>
</evidence>
<name>H0WHP8_OTOGA</name>
<dbReference type="EMBL" id="AAQR03101580">
    <property type="status" value="NOT_ANNOTATED_CDS"/>
    <property type="molecule type" value="Genomic_DNA"/>
</dbReference>
<keyword evidence="5" id="KW-1185">Reference proteome</keyword>
<dbReference type="EMBL" id="AAQR03101581">
    <property type="status" value="NOT_ANNOTATED_CDS"/>
    <property type="molecule type" value="Genomic_DNA"/>
</dbReference>
<dbReference type="GO" id="GO:0045596">
    <property type="term" value="P:negative regulation of cell differentiation"/>
    <property type="evidence" value="ECO:0007669"/>
    <property type="project" value="InterPro"/>
</dbReference>
<dbReference type="FunFam" id="3.80.10.10:FF:000079">
    <property type="entry name" value="PRAME family member 18"/>
    <property type="match status" value="1"/>
</dbReference>
<gene>
    <name evidence="4" type="primary">LOC100959763</name>
</gene>
<comment type="similarity">
    <text evidence="1">Belongs to the PRAME family.</text>
</comment>
<keyword evidence="3" id="KW-0677">Repeat</keyword>
<dbReference type="HOGENOM" id="CLU_039635_2_1_1"/>
<protein>
    <submittedName>
        <fullName evidence="4">Uncharacterized protein</fullName>
    </submittedName>
</protein>
<reference evidence="4" key="2">
    <citation type="submission" date="2025-08" db="UniProtKB">
        <authorList>
            <consortium name="Ensembl"/>
        </authorList>
    </citation>
    <scope>IDENTIFICATION</scope>
</reference>
<evidence type="ECO:0000256" key="1">
    <source>
        <dbReference type="ARBA" id="ARBA00009608"/>
    </source>
</evidence>
<dbReference type="GO" id="GO:0005737">
    <property type="term" value="C:cytoplasm"/>
    <property type="evidence" value="ECO:0007669"/>
    <property type="project" value="TreeGrafter"/>
</dbReference>
<organism evidence="4 5">
    <name type="scientific">Otolemur garnettii</name>
    <name type="common">Small-eared galago</name>
    <name type="synonym">Garnett's greater bushbaby</name>
    <dbReference type="NCBI Taxonomy" id="30611"/>
    <lineage>
        <taxon>Eukaryota</taxon>
        <taxon>Metazoa</taxon>
        <taxon>Chordata</taxon>
        <taxon>Craniata</taxon>
        <taxon>Vertebrata</taxon>
        <taxon>Euteleostomi</taxon>
        <taxon>Mammalia</taxon>
        <taxon>Eutheria</taxon>
        <taxon>Euarchontoglires</taxon>
        <taxon>Primates</taxon>
        <taxon>Strepsirrhini</taxon>
        <taxon>Lorisiformes</taxon>
        <taxon>Galagidae</taxon>
        <taxon>Otolemur</taxon>
    </lineage>
</organism>
<dbReference type="InParanoid" id="H0WHP8"/>
<dbReference type="GeneTree" id="ENSGT01030000234531"/>
<reference evidence="4" key="3">
    <citation type="submission" date="2025-09" db="UniProtKB">
        <authorList>
            <consortium name="Ensembl"/>
        </authorList>
    </citation>
    <scope>IDENTIFICATION</scope>
</reference>
<keyword evidence="2" id="KW-0433">Leucine-rich repeat</keyword>
<dbReference type="PIRSF" id="PIRSF038286">
    <property type="entry name" value="PRAME"/>
    <property type="match status" value="1"/>
</dbReference>
<dbReference type="GO" id="GO:0043066">
    <property type="term" value="P:negative regulation of apoptotic process"/>
    <property type="evidence" value="ECO:0007669"/>
    <property type="project" value="InterPro"/>
</dbReference>
<dbReference type="OMA" id="REMEVCC"/>
<evidence type="ECO:0000256" key="3">
    <source>
        <dbReference type="ARBA" id="ARBA00022737"/>
    </source>
</evidence>
<dbReference type="GO" id="GO:0008284">
    <property type="term" value="P:positive regulation of cell population proliferation"/>
    <property type="evidence" value="ECO:0007669"/>
    <property type="project" value="InterPro"/>
</dbReference>
<dbReference type="PANTHER" id="PTHR14224:SF19">
    <property type="entry name" value="PRAME FAMILY MEMBER 11-RELATED"/>
    <property type="match status" value="1"/>
</dbReference>
<dbReference type="SUPFAM" id="SSF52047">
    <property type="entry name" value="RNI-like"/>
    <property type="match status" value="1"/>
</dbReference>
<dbReference type="GO" id="GO:0045892">
    <property type="term" value="P:negative regulation of DNA-templated transcription"/>
    <property type="evidence" value="ECO:0007669"/>
    <property type="project" value="InterPro"/>
</dbReference>
<dbReference type="Ensembl" id="ENSOGAT00000001020.2">
    <property type="protein sequence ID" value="ENSOGAP00000000911.2"/>
    <property type="gene ID" value="ENSOGAG00000001019.2"/>
</dbReference>
<evidence type="ECO:0000313" key="4">
    <source>
        <dbReference type="Ensembl" id="ENSOGAP00000000911.2"/>
    </source>
</evidence>
<dbReference type="Gene3D" id="3.80.10.10">
    <property type="entry name" value="Ribonuclease Inhibitor"/>
    <property type="match status" value="1"/>
</dbReference>
<dbReference type="eggNOG" id="ENOG502QWSJ">
    <property type="taxonomic scope" value="Eukaryota"/>
</dbReference>
<dbReference type="InterPro" id="IPR026271">
    <property type="entry name" value="PRAME"/>
</dbReference>
<dbReference type="PANTHER" id="PTHR14224">
    <property type="entry name" value="SIMILAR TO PREFERENTIALLY EXPRESSED ANTIGEN IN MELANOMA-LIKE 3"/>
    <property type="match status" value="1"/>
</dbReference>
<dbReference type="AlphaFoldDB" id="H0WHP8"/>
<dbReference type="Proteomes" id="UP000005225">
    <property type="component" value="Unassembled WGS sequence"/>
</dbReference>
<evidence type="ECO:0000256" key="2">
    <source>
        <dbReference type="ARBA" id="ARBA00022614"/>
    </source>
</evidence>
<sequence length="477" mass="54516">TKMSRQGAPRLLDLAVQSLVRNEALAMSALEELPGELFPPLFMEAFTRRRSRVLTAMVQAWPFTRLPLGSLMNLRDLEMLRAVLDGLDALLAQKDQPRKWNLQVLDLRDVDGNFWAVWSEGMAHTCPPDAMDERKTETDCPGSGRVKPFRVIVDLCLNVRTLDESLKYFSEWAKQRKDSIHLCCRELDILAVAFQNIRKFLQTVDLDCIQEVELNCYWNLPTLGQFSSYLGRMRHLEKLCVSHIRAPAYLSPEMKKKHVLQMANALLNLDRLQKLDLYSDAFLEGHLDQVLRCLKTPLETLSIIRCPLLESDLSHLSWCPTLTELKHLVLSKVRLTDFSPEPLQLLLERVAATLQTLDLEDCGISDAQLRVILPSLSRCSQLTTFSFCGNQIFMPALEDLLRHTVRLSKFNIGQYPVPLESYDAWGVFHQEILAQFAAKLRRTLSDLQLKRIFFGTVPCPECGNGALYDLDMVRHCC</sequence>
<proteinExistence type="inferred from homology"/>
<dbReference type="InterPro" id="IPR050694">
    <property type="entry name" value="LRRC14/PRAME"/>
</dbReference>
<reference evidence="5" key="1">
    <citation type="submission" date="2011-03" db="EMBL/GenBank/DDBJ databases">
        <title>Version 3 of the genome sequence of Otolemur garnettii (Bushbaby).</title>
        <authorList>
            <consortium name="The Broad Institute Genome Sequencing Platform"/>
            <person name="Di Palma F."/>
            <person name="Johnson J."/>
            <person name="Lander E.S."/>
            <person name="Lindblad-Toh K."/>
            <person name="Jaffe D.B."/>
            <person name="Gnerre S."/>
            <person name="MacCallum I."/>
            <person name="Przybylski D."/>
            <person name="Ribeiro F.J."/>
            <person name="Burton J.N."/>
            <person name="Walker B.J."/>
            <person name="Sharpe T."/>
            <person name="Hall G."/>
        </authorList>
    </citation>
    <scope>NUCLEOTIDE SEQUENCE [LARGE SCALE GENOMIC DNA]</scope>
</reference>
<dbReference type="STRING" id="30611.ENSOGAP00000000911"/>
<dbReference type="FunCoup" id="H0WHP8">
    <property type="interactions" value="147"/>
</dbReference>